<protein>
    <submittedName>
        <fullName evidence="2">Uncharacterized protein</fullName>
    </submittedName>
</protein>
<feature type="region of interest" description="Disordered" evidence="1">
    <location>
        <begin position="127"/>
        <end position="150"/>
    </location>
</feature>
<comment type="caution">
    <text evidence="2">The sequence shown here is derived from an EMBL/GenBank/DDBJ whole genome shotgun (WGS) entry which is preliminary data.</text>
</comment>
<dbReference type="AlphaFoldDB" id="A0A448XP84"/>
<evidence type="ECO:0000313" key="3">
    <source>
        <dbReference type="Proteomes" id="UP000784294"/>
    </source>
</evidence>
<dbReference type="Proteomes" id="UP000784294">
    <property type="component" value="Unassembled WGS sequence"/>
</dbReference>
<organism evidence="2 3">
    <name type="scientific">Protopolystoma xenopodis</name>
    <dbReference type="NCBI Taxonomy" id="117903"/>
    <lineage>
        <taxon>Eukaryota</taxon>
        <taxon>Metazoa</taxon>
        <taxon>Spiralia</taxon>
        <taxon>Lophotrochozoa</taxon>
        <taxon>Platyhelminthes</taxon>
        <taxon>Monogenea</taxon>
        <taxon>Polyopisthocotylea</taxon>
        <taxon>Polystomatidea</taxon>
        <taxon>Polystomatidae</taxon>
        <taxon>Protopolystoma</taxon>
    </lineage>
</organism>
<reference evidence="2" key="1">
    <citation type="submission" date="2018-11" db="EMBL/GenBank/DDBJ databases">
        <authorList>
            <consortium name="Pathogen Informatics"/>
        </authorList>
    </citation>
    <scope>NUCLEOTIDE SEQUENCE</scope>
</reference>
<dbReference type="EMBL" id="CAAALY010269540">
    <property type="protein sequence ID" value="VEL41480.1"/>
    <property type="molecule type" value="Genomic_DNA"/>
</dbReference>
<sequence length="150" mass="15972">MKTANLQPADGLYLNPRSNRNPPIKAFPVHISGRTGEAGGETAHWAPEVTASGCKVGSRGPLPGFQSSLMGVERIHGPLFGHPHQDTTLGKYSGPDGPPASRKANENLYRVDGSVFIPADPWKPANHDFFGGPDIGPSGRRGKKTANIRK</sequence>
<name>A0A448XP84_9PLAT</name>
<keyword evidence="3" id="KW-1185">Reference proteome</keyword>
<accession>A0A448XP84</accession>
<gene>
    <name evidence="2" type="ORF">PXEA_LOCUS34920</name>
</gene>
<evidence type="ECO:0000256" key="1">
    <source>
        <dbReference type="SAM" id="MobiDB-lite"/>
    </source>
</evidence>
<feature type="region of interest" description="Disordered" evidence="1">
    <location>
        <begin position="1"/>
        <end position="42"/>
    </location>
</feature>
<feature type="region of interest" description="Disordered" evidence="1">
    <location>
        <begin position="76"/>
        <end position="104"/>
    </location>
</feature>
<proteinExistence type="predicted"/>
<feature type="compositionally biased region" description="Basic residues" evidence="1">
    <location>
        <begin position="140"/>
        <end position="150"/>
    </location>
</feature>
<evidence type="ECO:0000313" key="2">
    <source>
        <dbReference type="EMBL" id="VEL41480.1"/>
    </source>
</evidence>